<feature type="domain" description="Nephrocystin 3-like N-terminal" evidence="2">
    <location>
        <begin position="123"/>
        <end position="202"/>
    </location>
</feature>
<dbReference type="InterPro" id="IPR056884">
    <property type="entry name" value="NPHP3-like_N"/>
</dbReference>
<evidence type="ECO:0000259" key="2">
    <source>
        <dbReference type="Pfam" id="PF24883"/>
    </source>
</evidence>
<comment type="caution">
    <text evidence="3">The sequence shown here is derived from an EMBL/GenBank/DDBJ whole genome shotgun (WGS) entry which is preliminary data.</text>
</comment>
<proteinExistence type="predicted"/>
<dbReference type="EMBL" id="MU151484">
    <property type="protein sequence ID" value="KAF9443367.1"/>
    <property type="molecule type" value="Genomic_DNA"/>
</dbReference>
<keyword evidence="1" id="KW-0677">Repeat</keyword>
<evidence type="ECO:0000313" key="3">
    <source>
        <dbReference type="EMBL" id="KAF9443367.1"/>
    </source>
</evidence>
<accession>A0A9P5X4R7</accession>
<dbReference type="InterPro" id="IPR027417">
    <property type="entry name" value="P-loop_NTPase"/>
</dbReference>
<gene>
    <name evidence="3" type="ORF">P691DRAFT_416983</name>
</gene>
<dbReference type="AlphaFoldDB" id="A0A9P5X4R7"/>
<name>A0A9P5X4R7_9AGAR</name>
<dbReference type="Gene3D" id="3.40.50.300">
    <property type="entry name" value="P-loop containing nucleotide triphosphate hydrolases"/>
    <property type="match status" value="1"/>
</dbReference>
<dbReference type="Pfam" id="PF24883">
    <property type="entry name" value="NPHP3_N"/>
    <property type="match status" value="1"/>
</dbReference>
<evidence type="ECO:0000313" key="4">
    <source>
        <dbReference type="Proteomes" id="UP000807342"/>
    </source>
</evidence>
<dbReference type="OrthoDB" id="2928561at2759"/>
<evidence type="ECO:0000256" key="1">
    <source>
        <dbReference type="ARBA" id="ARBA00022737"/>
    </source>
</evidence>
<organism evidence="3 4">
    <name type="scientific">Macrolepiota fuliginosa MF-IS2</name>
    <dbReference type="NCBI Taxonomy" id="1400762"/>
    <lineage>
        <taxon>Eukaryota</taxon>
        <taxon>Fungi</taxon>
        <taxon>Dikarya</taxon>
        <taxon>Basidiomycota</taxon>
        <taxon>Agaricomycotina</taxon>
        <taxon>Agaricomycetes</taxon>
        <taxon>Agaricomycetidae</taxon>
        <taxon>Agaricales</taxon>
        <taxon>Agaricineae</taxon>
        <taxon>Agaricaceae</taxon>
        <taxon>Macrolepiota</taxon>
    </lineage>
</organism>
<reference evidence="3" key="1">
    <citation type="submission" date="2020-11" db="EMBL/GenBank/DDBJ databases">
        <authorList>
            <consortium name="DOE Joint Genome Institute"/>
            <person name="Ahrendt S."/>
            <person name="Riley R."/>
            <person name="Andreopoulos W."/>
            <person name="Labutti K."/>
            <person name="Pangilinan J."/>
            <person name="Ruiz-Duenas F.J."/>
            <person name="Barrasa J.M."/>
            <person name="Sanchez-Garcia M."/>
            <person name="Camarero S."/>
            <person name="Miyauchi S."/>
            <person name="Serrano A."/>
            <person name="Linde D."/>
            <person name="Babiker R."/>
            <person name="Drula E."/>
            <person name="Ayuso-Fernandez I."/>
            <person name="Pacheco R."/>
            <person name="Padilla G."/>
            <person name="Ferreira P."/>
            <person name="Barriuso J."/>
            <person name="Kellner H."/>
            <person name="Castanera R."/>
            <person name="Alfaro M."/>
            <person name="Ramirez L."/>
            <person name="Pisabarro A.G."/>
            <person name="Kuo A."/>
            <person name="Tritt A."/>
            <person name="Lipzen A."/>
            <person name="He G."/>
            <person name="Yan M."/>
            <person name="Ng V."/>
            <person name="Cullen D."/>
            <person name="Martin F."/>
            <person name="Rosso M.-N."/>
            <person name="Henrissat B."/>
            <person name="Hibbett D."/>
            <person name="Martinez A.T."/>
            <person name="Grigoriev I.V."/>
        </authorList>
    </citation>
    <scope>NUCLEOTIDE SEQUENCE</scope>
    <source>
        <strain evidence="3">MF-IS2</strain>
    </source>
</reference>
<dbReference type="Proteomes" id="UP000807342">
    <property type="component" value="Unassembled WGS sequence"/>
</dbReference>
<protein>
    <recommendedName>
        <fullName evidence="2">Nephrocystin 3-like N-terminal domain-containing protein</fullName>
    </recommendedName>
</protein>
<keyword evidence="4" id="KW-1185">Reference proteome</keyword>
<sequence>MPTFDLLPDSLADRLRRYIRPKDSPGQHIQAQLPQDVYHRSQGQGTEPHSSGLFNRARNFAINNSPMIENAGIVNINNSVFATGKPALEHLEPYTEPGAAMDSSARDPPPKCHPGTRLRISGKLEAWLDALEREWNMMWLHGPAGTGKSAVAQTFAEHCSERGRLGAAFFFSRSNDRNNLETVIPTLAYQLAVHCRSYNSALTN</sequence>
<dbReference type="SUPFAM" id="SSF52540">
    <property type="entry name" value="P-loop containing nucleoside triphosphate hydrolases"/>
    <property type="match status" value="1"/>
</dbReference>